<evidence type="ECO:0000313" key="1">
    <source>
        <dbReference type="EMBL" id="KWX15010.1"/>
    </source>
</evidence>
<comment type="caution">
    <text evidence="1">The sequence shown here is derived from an EMBL/GenBank/DDBJ whole genome shotgun (WGS) entry which is preliminary data.</text>
</comment>
<reference evidence="1 2" key="1">
    <citation type="journal article" date="2015" name="Mol. Biochem. Parasitol.">
        <title>Identification of polymorphic genes for use in assemblage B genotyping assays through comparative genomics of multiple assemblage B Giardia duodenalis isolates.</title>
        <authorList>
            <person name="Wielinga C."/>
            <person name="Thompson R.C."/>
            <person name="Monis P."/>
            <person name="Ryan U."/>
        </authorList>
    </citation>
    <scope>NUCLEOTIDE SEQUENCE [LARGE SCALE GENOMIC DNA]</scope>
    <source>
        <strain evidence="1 2">BAH15c1</strain>
    </source>
</reference>
<proteinExistence type="predicted"/>
<protein>
    <submittedName>
        <fullName evidence="1">Uncharacterized protein</fullName>
    </submittedName>
</protein>
<dbReference type="VEuPathDB" id="GiardiaDB:QR46_0988"/>
<dbReference type="EMBL" id="JXTI01000017">
    <property type="protein sequence ID" value="KWX15010.1"/>
    <property type="molecule type" value="Genomic_DNA"/>
</dbReference>
<dbReference type="OrthoDB" id="10249618at2759"/>
<accession>A0A132NY67</accession>
<organism evidence="1 2">
    <name type="scientific">Giardia duodenalis assemblage B</name>
    <dbReference type="NCBI Taxonomy" id="1394984"/>
    <lineage>
        <taxon>Eukaryota</taxon>
        <taxon>Metamonada</taxon>
        <taxon>Diplomonadida</taxon>
        <taxon>Hexamitidae</taxon>
        <taxon>Giardiinae</taxon>
        <taxon>Giardia</taxon>
    </lineage>
</organism>
<name>A0A132NY67_GIAIN</name>
<sequence length="1669" mass="189457">MSVNLLKSIASSYEQFEAIFNGNKVPELFKVFKDIVGSCTDSTKACVCLRLFNLCSTEAPEALLQFNDFLPDDYAFIERSAGPGAKPLVILPKALEEHSRTCPNDHGATHHPESHEDGNMLMYTIESLLPADSSLEFKHLIIAFSSQQVEAVEFIMYSAYLMKEYPEFLTCLMFYLTPSWKKFSYKSLNIVPLEQMGANYGLSQNLSDDEYMRAILYFVSNSNLLSQNALEWRASVIQSINTSLNEMMAKSPKLFDHTRTTVLNLMVDNRTKEVYQPFNDQAGPPTQVYGQPSGEYGVANGASSGSLRVVPGKVAAKDKSMKPYKVKSGSTTRTSDHWSLGRNTIGSMRSILMYEGAFGAEFKNLAELAQHTENYFSILLHAKELPRHAILSYRIPCCRVFLIDVCESLLNSNALPLMKDSYAAAKMQKYGLVDSFTDYGVVPSDFDTEKRDEIDRVKTNLSLTLDLDYFVRRQEYLKKVRLFMKRYVSIPPADQYLLITRKHNEAITFIENTFFCQMKYNLRGFFALASLNEVGDSRPLSYAWQQVTASYIKANSQMNYPCRITVDDSFLVYMQLTHSMHIQEIIESYPSIGHKACRGLFAQRTNKEVFEQHAPFIERGILSTRDVYENFLFFSNDRNFDAISQIPQSWNSAVNYILFYSGSGNYTAQSIHTHNMISIQQTAQIAEGISTGTIASYSQWFTQTGDMLLPLDIPVMSIATESNLTTFEMRVNRLSMEERNRISAANVPEGNTSYRFKHPVRSVKQDSVLNKYYYGTFPMGSESSAKSIRQMNVSQLMEDNRKIVQSTDDIAGLEEELIKYDVVIYNLKLIEQKLQVFCSKHCPNLLRVECNRNYEGANDVLYEQNYQIDDVTFETVKQRESILADNSNNKETGGLSHPMESSCSDPYIISTVHDTEEVIAELNEPEVKKLVAVSPTSATHSVDLETSLLPKLTEEENSDPIHGEPNIPMAAPKLLIKDEAGYLPDLQHMYRSIKKEGELEVQDSALKGITDEHFAYRSTVPDSPIAANITARFLQHPQETNIYPLTPSNAVNTQQRHKSRLSTTDIQREVTKDMELGQTACLDLPLPCLETIKSVIGPDYYDLFLRHPKTSAPFVLKRLRVFLRDLQNHRNFNQSPLIVRKLRMCSLRNLDHLSNGQAELDKKAFVIRNMFADFELKQKSSYHISDALLDRGHYDCTTSEFILKPEIRDPSDEDQMPFWDKFVSISDTCPSFIKFWHDEEQCPEERFREQRNVTHEQLMSILSNQAYPGCYCSCVDRLGNVKDTPINDIGLSLLNKLKLVVDAMYAQARQKLGLSANPAQHKCYFLPHVAFNIRHIRPEALQFLKVWLLNSYSDTPSSISSATVNENLQEGFFNAIFGQIIYADRDIEMGESQSASIIEFMTYILLRFAYSVLTRLSIARQLCEEIYPGMSAETLQIEVLRKFGLAEPFDTASPQNAYEYSILFMNLLNAIPGNIANCADIDQLPTQSLSAYFAEKEISEALESAQGNLQPISGLDIEKGRVKAPKTDLYWLIVQWYILSEKVSQEQFEFDMTALLGSSIAVIFNVKPILKNMRKVYNDILTMYAEVHRIYVTDSVFKGNTVDANMISAVLLYIQNALKINMLAEQSGELLSRNLLCDIANKRGSGIMLCEVVAGCMCFTELFDVKPMP</sequence>
<gene>
    <name evidence="1" type="ORF">QR46_0988</name>
</gene>
<evidence type="ECO:0000313" key="2">
    <source>
        <dbReference type="Proteomes" id="UP000070089"/>
    </source>
</evidence>
<dbReference type="Proteomes" id="UP000070089">
    <property type="component" value="Unassembled WGS sequence"/>
</dbReference>